<accession>A0A7D7U2Z8</accession>
<evidence type="ECO:0000256" key="1">
    <source>
        <dbReference type="SAM" id="MobiDB-lite"/>
    </source>
</evidence>
<dbReference type="Proteomes" id="UP000514704">
    <property type="component" value="Chromosome"/>
</dbReference>
<name>A0A7D7U2Z8_9MOLU</name>
<dbReference type="InterPro" id="IPR008692">
    <property type="entry name" value="Hemogglutn_Mycoplasma"/>
</dbReference>
<dbReference type="Pfam" id="PF05692">
    <property type="entry name" value="Myco_haema"/>
    <property type="match status" value="1"/>
</dbReference>
<organism evidence="4 5">
    <name type="scientific">Mycoplasma tullyi</name>
    <dbReference type="NCBI Taxonomy" id="1612150"/>
    <lineage>
        <taxon>Bacteria</taxon>
        <taxon>Bacillati</taxon>
        <taxon>Mycoplasmatota</taxon>
        <taxon>Mollicutes</taxon>
        <taxon>Mycoplasmataceae</taxon>
        <taxon>Mycoplasma</taxon>
    </lineage>
</organism>
<dbReference type="Pfam" id="PF07554">
    <property type="entry name" value="FIVAR"/>
    <property type="match status" value="2"/>
</dbReference>
<proteinExistence type="predicted"/>
<dbReference type="RefSeq" id="WP_182078557.1">
    <property type="nucleotide sequence ID" value="NZ_CP059674.1"/>
</dbReference>
<evidence type="ECO:0000313" key="5">
    <source>
        <dbReference type="Proteomes" id="UP000514704"/>
    </source>
</evidence>
<evidence type="ECO:0000259" key="3">
    <source>
        <dbReference type="Pfam" id="PF05692"/>
    </source>
</evidence>
<feature type="domain" description="Haemagglutinin Mycoplasma" evidence="3">
    <location>
        <begin position="393"/>
        <end position="643"/>
    </location>
</feature>
<keyword evidence="5" id="KW-1185">Reference proteome</keyword>
<feature type="signal peptide" evidence="2">
    <location>
        <begin position="1"/>
        <end position="22"/>
    </location>
</feature>
<dbReference type="EMBL" id="CP059674">
    <property type="protein sequence ID" value="QMT98270.1"/>
    <property type="molecule type" value="Genomic_DNA"/>
</dbReference>
<protein>
    <submittedName>
        <fullName evidence="4">FIVAR domain-containing protein</fullName>
    </submittedName>
</protein>
<dbReference type="AlphaFoldDB" id="A0A7D7U2Z8"/>
<dbReference type="Gene3D" id="2.60.120.260">
    <property type="entry name" value="Galactose-binding domain-like"/>
    <property type="match status" value="1"/>
</dbReference>
<evidence type="ECO:0000313" key="4">
    <source>
        <dbReference type="EMBL" id="QMT98270.1"/>
    </source>
</evidence>
<keyword evidence="2" id="KW-0732">Signal</keyword>
<reference evidence="4 5" key="1">
    <citation type="journal article" date="2017" name="Int. J. Syst. Evol. Microbiol.">
        <title>Mycoplasma tullyi sp. nov., isolated from penguins of the genus Spheniscus.</title>
        <authorList>
            <person name="Yavari C.A."/>
            <person name="Ramirez A.S."/>
            <person name="Nicholas R.A.J."/>
            <person name="Radford A.D."/>
            <person name="Darby A.C."/>
            <person name="Bradbury J.M."/>
        </authorList>
    </citation>
    <scope>NUCLEOTIDE SEQUENCE [LARGE SCALE GENOMIC DNA]</scope>
    <source>
        <strain evidence="4 5">56A97T</strain>
    </source>
</reference>
<evidence type="ECO:0000256" key="2">
    <source>
        <dbReference type="SAM" id="SignalP"/>
    </source>
</evidence>
<dbReference type="KEGG" id="mtuy:H3143_02060"/>
<feature type="chain" id="PRO_5028094083" evidence="2">
    <location>
        <begin position="23"/>
        <end position="659"/>
    </location>
</feature>
<feature type="region of interest" description="Disordered" evidence="1">
    <location>
        <begin position="33"/>
        <end position="83"/>
    </location>
</feature>
<gene>
    <name evidence="4" type="ORF">H3143_02060</name>
</gene>
<dbReference type="PROSITE" id="PS51257">
    <property type="entry name" value="PROKAR_LIPOPROTEIN"/>
    <property type="match status" value="1"/>
</dbReference>
<feature type="compositionally biased region" description="Low complexity" evidence="1">
    <location>
        <begin position="34"/>
        <end position="61"/>
    </location>
</feature>
<sequence>MKRKTIIKFVSLLGVGSFVMLAAASCTQAISLIPNSGSTSTNPNSTNNSRVMANTTPNENPITPPTSGAEMSNPSAGGGAETDNVDQQLASARKSLTDFLDNESKNLAIYSDYANIQKFLTSAYDTAKTASQNTNASLDDLRSITTTLQSAIDKARNDKQTFDSANQPLVTAYNQLKATLQSNTNPLEGLDVDKYSAIKNKVSEVFTTGNGIISMKLDSFMTTDLTAQTINKANEDIRDVITKLPGWKTNADEFDNFKNNPLSKTQLTSMSESTQTQDQPSNWSFTAYSVDIPSTGSTSLQNLSFVQRKVWSSNGGITSLVTNPVISTDVSWIYSLAGEGTKYTLRFTYYGPSTAYLYFPYKLVKSADMSNVALQYKLNEAPTPTPVTFGSEATANGPTPTVNNINVAKITLTGLNFGDNTIEFSLPTGESKVAPMIGNMYISSNSDSQQKITNQIFGNTNDNPNSVTVDLLKGYGLTAGWSTYVGQFQNLLSSDPMNTGQRLSAPSYLVGLIAGSSERTLASNVAGPIKSPSARTTNRTYTIFVNAPAAGHYYISGSYITTNSQARTLKFQSEEQSSSVSISARSRTSFTTLEKFDTSVDTTYSNVGTNGNRTLQLKDGVNKIVISGDGDTPFIGNLTFTLNSDMSNGSSENQNPPAM</sequence>